<dbReference type="EMBL" id="FMXE01000047">
    <property type="protein sequence ID" value="SDA95814.1"/>
    <property type="molecule type" value="Genomic_DNA"/>
</dbReference>
<accession>A0A1G5ZM16</accession>
<reference evidence="2" key="1">
    <citation type="submission" date="2016-10" db="EMBL/GenBank/DDBJ databases">
        <authorList>
            <person name="Varghese N."/>
            <person name="Submissions S."/>
        </authorList>
    </citation>
    <scope>NUCLEOTIDE SEQUENCE [LARGE SCALE GENOMIC DNA]</scope>
    <source>
        <strain evidence="2">DSM 22703</strain>
    </source>
</reference>
<proteinExistence type="predicted"/>
<evidence type="ECO:0000313" key="1">
    <source>
        <dbReference type="EMBL" id="SDA95814.1"/>
    </source>
</evidence>
<sequence length="57" mass="6605">MLKTGKKDSGLNLVKVEHFLKQHSHIAKDSQKLWSPKNYVLLCFYVAKNFESSPTLR</sequence>
<name>A0A1G5ZM16_9BACT</name>
<keyword evidence="2" id="KW-1185">Reference proteome</keyword>
<dbReference type="Proteomes" id="UP000198756">
    <property type="component" value="Unassembled WGS sequence"/>
</dbReference>
<gene>
    <name evidence="1" type="ORF">SAMN03080617_04128</name>
</gene>
<organism evidence="1 2">
    <name type="scientific">Algoriphagus alkaliphilus</name>
    <dbReference type="NCBI Taxonomy" id="279824"/>
    <lineage>
        <taxon>Bacteria</taxon>
        <taxon>Pseudomonadati</taxon>
        <taxon>Bacteroidota</taxon>
        <taxon>Cytophagia</taxon>
        <taxon>Cytophagales</taxon>
        <taxon>Cyclobacteriaceae</taxon>
        <taxon>Algoriphagus</taxon>
    </lineage>
</organism>
<protein>
    <submittedName>
        <fullName evidence="1">Uncharacterized protein</fullName>
    </submittedName>
</protein>
<evidence type="ECO:0000313" key="2">
    <source>
        <dbReference type="Proteomes" id="UP000198756"/>
    </source>
</evidence>
<dbReference type="AlphaFoldDB" id="A0A1G5ZM16"/>